<dbReference type="GO" id="GO:0044550">
    <property type="term" value="P:secondary metabolite biosynthetic process"/>
    <property type="evidence" value="ECO:0007669"/>
    <property type="project" value="TreeGrafter"/>
</dbReference>
<dbReference type="InterPro" id="IPR020841">
    <property type="entry name" value="PKS_Beta-ketoAc_synthase_dom"/>
</dbReference>
<dbReference type="InterPro" id="IPR032821">
    <property type="entry name" value="PKS_assoc"/>
</dbReference>
<dbReference type="PANTHER" id="PTHR43775">
    <property type="entry name" value="FATTY ACID SYNTHASE"/>
    <property type="match status" value="1"/>
</dbReference>
<feature type="non-terminal residue" evidence="4">
    <location>
        <position position="1"/>
    </location>
</feature>
<dbReference type="GO" id="GO:0004312">
    <property type="term" value="F:fatty acid synthase activity"/>
    <property type="evidence" value="ECO:0007669"/>
    <property type="project" value="TreeGrafter"/>
</dbReference>
<evidence type="ECO:0000256" key="2">
    <source>
        <dbReference type="ARBA" id="ARBA00022553"/>
    </source>
</evidence>
<dbReference type="PROSITE" id="PS52004">
    <property type="entry name" value="KS3_2"/>
    <property type="match status" value="1"/>
</dbReference>
<dbReference type="InterPro" id="IPR001227">
    <property type="entry name" value="Ac_transferase_dom_sf"/>
</dbReference>
<dbReference type="CDD" id="cd00833">
    <property type="entry name" value="PKS"/>
    <property type="match status" value="1"/>
</dbReference>
<sequence>EWHGTGTPTGDPIEVGAVGRVFGSKGILIGSVKPNVGHSEGCSGLSSLIKSVLSLEHGIIPPNIKFSKPNPESVLRLTRRTVKFAEHGLVVPTKPIPFPEDRAERISVNSFGIGGTNAHVSMFLFPTLTSHSSQKKVILESYSSAIPEAQAGTCTRPELMLLSANTSASLKAQMTVYQDFVQSNPRVSRSSMAFTLALRREWLPHRAYTIISPDGSVVEASAPSKAPSQAPEVYMVFSGHGAQW</sequence>
<evidence type="ECO:0000256" key="1">
    <source>
        <dbReference type="ARBA" id="ARBA00022450"/>
    </source>
</evidence>
<dbReference type="SUPFAM" id="SSF53901">
    <property type="entry name" value="Thiolase-like"/>
    <property type="match status" value="1"/>
</dbReference>
<dbReference type="Gene3D" id="3.40.366.10">
    <property type="entry name" value="Malonyl-Coenzyme A Acyl Carrier Protein, domain 2"/>
    <property type="match status" value="1"/>
</dbReference>
<proteinExistence type="predicted"/>
<protein>
    <submittedName>
        <fullName evidence="4">Polyketide synthase</fullName>
    </submittedName>
</protein>
<dbReference type="Pfam" id="PF02801">
    <property type="entry name" value="Ketoacyl-synt_C"/>
    <property type="match status" value="1"/>
</dbReference>
<dbReference type="Gene3D" id="3.40.47.10">
    <property type="match status" value="1"/>
</dbReference>
<evidence type="ECO:0000259" key="3">
    <source>
        <dbReference type="PROSITE" id="PS52004"/>
    </source>
</evidence>
<keyword evidence="1" id="KW-0596">Phosphopantetheine</keyword>
<reference evidence="4" key="1">
    <citation type="journal article" date="2009" name="Appl. Environ. Microbiol.">
        <title>Insect-specific polyketide synthases (PKSs), potential PKS-nonribosomal peptide synthetase hybrids, and novel PKS clades in tropical fungi.</title>
        <authorList>
            <person name="Amnuaykanjanasin A."/>
            <person name="Phonghanpot S."/>
            <person name="Sengpanich N."/>
            <person name="Cheevadhanarak S."/>
            <person name="Tanticharoen M."/>
        </authorList>
    </citation>
    <scope>NUCLEOTIDE SEQUENCE</scope>
    <source>
        <strain evidence="4">F1R1B2</strain>
    </source>
</reference>
<feature type="non-terminal residue" evidence="4">
    <location>
        <position position="244"/>
    </location>
</feature>
<dbReference type="EMBL" id="FJ227568">
    <property type="protein sequence ID" value="ACJ67093.1"/>
    <property type="molecule type" value="Genomic_DNA"/>
</dbReference>
<evidence type="ECO:0000313" key="4">
    <source>
        <dbReference type="EMBL" id="ACJ67093.1"/>
    </source>
</evidence>
<dbReference type="InterPro" id="IPR014031">
    <property type="entry name" value="Ketoacyl_synth_C"/>
</dbReference>
<dbReference type="Gene3D" id="3.30.70.3290">
    <property type="match status" value="1"/>
</dbReference>
<dbReference type="PANTHER" id="PTHR43775:SF46">
    <property type="entry name" value="FUMIGERMIN SYNTHASE"/>
    <property type="match status" value="1"/>
</dbReference>
<accession>B7TIT9</accession>
<feature type="domain" description="Ketosynthase family 3 (KS3)" evidence="3">
    <location>
        <begin position="1"/>
        <end position="124"/>
    </location>
</feature>
<name>B7TIT9_9PEZI</name>
<keyword evidence="2" id="KW-0597">Phosphoprotein</keyword>
<organism evidence="4">
    <name type="scientific">Torpedospora radiata</name>
    <dbReference type="NCBI Taxonomy" id="311114"/>
    <lineage>
        <taxon>Eukaryota</taxon>
        <taxon>Fungi</taxon>
        <taxon>Dikarya</taxon>
        <taxon>Ascomycota</taxon>
        <taxon>Pezizomycotina</taxon>
        <taxon>Sordariomycetes</taxon>
        <taxon>Hypocreomycetidae</taxon>
        <taxon>Torpedosporales</taxon>
        <taxon>Torpedosporaceae</taxon>
        <taxon>Torpedospora</taxon>
    </lineage>
</organism>
<dbReference type="InterPro" id="IPR050091">
    <property type="entry name" value="PKS_NRPS_Biosynth_Enz"/>
</dbReference>
<dbReference type="GO" id="GO:0006633">
    <property type="term" value="P:fatty acid biosynthetic process"/>
    <property type="evidence" value="ECO:0007669"/>
    <property type="project" value="TreeGrafter"/>
</dbReference>
<dbReference type="Pfam" id="PF16197">
    <property type="entry name" value="KAsynt_C_assoc"/>
    <property type="match status" value="1"/>
</dbReference>
<dbReference type="AlphaFoldDB" id="B7TIT9"/>
<dbReference type="InterPro" id="IPR016039">
    <property type="entry name" value="Thiolase-like"/>
</dbReference>